<keyword evidence="1" id="KW-1133">Transmembrane helix</keyword>
<dbReference type="InterPro" id="IPR021309">
    <property type="entry name" value="YgaP-like_TM"/>
</dbReference>
<comment type="caution">
    <text evidence="3">The sequence shown here is derived from an EMBL/GenBank/DDBJ whole genome shotgun (WGS) entry which is preliminary data.</text>
</comment>
<dbReference type="EMBL" id="QKNX01000001">
    <property type="protein sequence ID" value="TKR28344.1"/>
    <property type="molecule type" value="Genomic_DNA"/>
</dbReference>
<evidence type="ECO:0000313" key="4">
    <source>
        <dbReference type="Proteomes" id="UP000308037"/>
    </source>
</evidence>
<evidence type="ECO:0000259" key="2">
    <source>
        <dbReference type="Pfam" id="PF11127"/>
    </source>
</evidence>
<dbReference type="Pfam" id="PF11127">
    <property type="entry name" value="YgaP-like_TM"/>
    <property type="match status" value="1"/>
</dbReference>
<keyword evidence="1" id="KW-0812">Transmembrane</keyword>
<gene>
    <name evidence="3" type="ORF">DM868_04580</name>
</gene>
<name>A0A4U5JGI0_9EURY</name>
<feature type="transmembrane region" description="Helical" evidence="1">
    <location>
        <begin position="12"/>
        <end position="36"/>
    </location>
</feature>
<organism evidence="3 4">
    <name type="scientific">Natronomonas salsuginis</name>
    <dbReference type="NCBI Taxonomy" id="2217661"/>
    <lineage>
        <taxon>Archaea</taxon>
        <taxon>Methanobacteriati</taxon>
        <taxon>Methanobacteriota</taxon>
        <taxon>Stenosarchaea group</taxon>
        <taxon>Halobacteria</taxon>
        <taxon>Halobacteriales</taxon>
        <taxon>Natronomonadaceae</taxon>
        <taxon>Natronomonas</taxon>
    </lineage>
</organism>
<dbReference type="RefSeq" id="WP_137275645.1">
    <property type="nucleotide sequence ID" value="NZ_QKNX01000001.1"/>
</dbReference>
<evidence type="ECO:0000256" key="1">
    <source>
        <dbReference type="SAM" id="Phobius"/>
    </source>
</evidence>
<accession>A0A4U5JGI0</accession>
<keyword evidence="4" id="KW-1185">Reference proteome</keyword>
<dbReference type="AlphaFoldDB" id="A0A4U5JGI0"/>
<evidence type="ECO:0000313" key="3">
    <source>
        <dbReference type="EMBL" id="TKR28344.1"/>
    </source>
</evidence>
<keyword evidence="1" id="KW-0472">Membrane</keyword>
<protein>
    <submittedName>
        <fullName evidence="3">DUF2892 domain-containing protein</fullName>
    </submittedName>
</protein>
<feature type="transmembrane region" description="Helical" evidence="1">
    <location>
        <begin position="42"/>
        <end position="60"/>
    </location>
</feature>
<proteinExistence type="predicted"/>
<sequence>MEKNVGGYDRIGRFVIGAILVVVGVAGYAGAIPVAVGPAPQALTAIVLAVIGAVLLITGYTQQCVINRVLGVNTNKRGSR</sequence>
<dbReference type="OrthoDB" id="100832at2157"/>
<dbReference type="Proteomes" id="UP000308037">
    <property type="component" value="Unassembled WGS sequence"/>
</dbReference>
<feature type="domain" description="Inner membrane protein YgaP-like transmembrane" evidence="2">
    <location>
        <begin position="1"/>
        <end position="77"/>
    </location>
</feature>
<reference evidence="3 4" key="1">
    <citation type="submission" date="2019-04" db="EMBL/GenBank/DDBJ databases">
        <title>Natronomonas sp. F20-122 a newhaloarchaeon isolated from a saline saltern of Isla Bacuta, Huelva, Spain.</title>
        <authorList>
            <person name="Duran-Viseras A."/>
            <person name="Sanchez-Porro C."/>
            <person name="Ventosa A."/>
        </authorList>
    </citation>
    <scope>NUCLEOTIDE SEQUENCE [LARGE SCALE GENOMIC DNA]</scope>
    <source>
        <strain evidence="3 4">F20-122</strain>
    </source>
</reference>